<keyword evidence="3" id="KW-1185">Reference proteome</keyword>
<organism evidence="2 3">
    <name type="scientific">Nonomuraea polychroma</name>
    <dbReference type="NCBI Taxonomy" id="46176"/>
    <lineage>
        <taxon>Bacteria</taxon>
        <taxon>Bacillati</taxon>
        <taxon>Actinomycetota</taxon>
        <taxon>Actinomycetes</taxon>
        <taxon>Streptosporangiales</taxon>
        <taxon>Streptosporangiaceae</taxon>
        <taxon>Nonomuraea</taxon>
    </lineage>
</organism>
<evidence type="ECO:0000313" key="2">
    <source>
        <dbReference type="EMBL" id="RVX39126.1"/>
    </source>
</evidence>
<sequence length="157" mass="17664">MSNSTGPEWSGDMLDRPEMVEAFAAQLRRALAAHADYVAHIRRDAEAMWAENPPPEYSTFEAWWRHGKVTKPFAEIQEHLEKAAKLTFRLEARYRKNRHVIPEKRQAAAQAKQEAAALSRGQAPGRLSDGQPYPKPRTTPAPAEDGGSFMDMVHRSA</sequence>
<evidence type="ECO:0000256" key="1">
    <source>
        <dbReference type="SAM" id="MobiDB-lite"/>
    </source>
</evidence>
<feature type="compositionally biased region" description="Low complexity" evidence="1">
    <location>
        <begin position="107"/>
        <end position="117"/>
    </location>
</feature>
<evidence type="ECO:0000313" key="3">
    <source>
        <dbReference type="Proteomes" id="UP000284824"/>
    </source>
</evidence>
<accession>A0A438M008</accession>
<name>A0A438M008_9ACTN</name>
<feature type="region of interest" description="Disordered" evidence="1">
    <location>
        <begin position="101"/>
        <end position="157"/>
    </location>
</feature>
<gene>
    <name evidence="2" type="ORF">EDD27_1469</name>
</gene>
<dbReference type="RefSeq" id="WP_127931664.1">
    <property type="nucleotide sequence ID" value="NZ_SAUN01000001.1"/>
</dbReference>
<dbReference type="EMBL" id="SAUN01000001">
    <property type="protein sequence ID" value="RVX39126.1"/>
    <property type="molecule type" value="Genomic_DNA"/>
</dbReference>
<dbReference type="Proteomes" id="UP000284824">
    <property type="component" value="Unassembled WGS sequence"/>
</dbReference>
<comment type="caution">
    <text evidence="2">The sequence shown here is derived from an EMBL/GenBank/DDBJ whole genome shotgun (WGS) entry which is preliminary data.</text>
</comment>
<dbReference type="AlphaFoldDB" id="A0A438M008"/>
<dbReference type="OrthoDB" id="3540887at2"/>
<reference evidence="2 3" key="1">
    <citation type="submission" date="2019-01" db="EMBL/GenBank/DDBJ databases">
        <title>Sequencing the genomes of 1000 actinobacteria strains.</title>
        <authorList>
            <person name="Klenk H.-P."/>
        </authorList>
    </citation>
    <scope>NUCLEOTIDE SEQUENCE [LARGE SCALE GENOMIC DNA]</scope>
    <source>
        <strain evidence="2 3">DSM 43925</strain>
    </source>
</reference>
<protein>
    <submittedName>
        <fullName evidence="2">Uncharacterized protein</fullName>
    </submittedName>
</protein>
<proteinExistence type="predicted"/>